<evidence type="ECO:0000259" key="1">
    <source>
        <dbReference type="Pfam" id="PF07593"/>
    </source>
</evidence>
<protein>
    <submittedName>
        <fullName evidence="2">TPR repeat-containing protein</fullName>
    </submittedName>
</protein>
<dbReference type="Pfam" id="PF07593">
    <property type="entry name" value="UnbV_ASPIC"/>
    <property type="match status" value="1"/>
</dbReference>
<comment type="caution">
    <text evidence="2">The sequence shown here is derived from an EMBL/GenBank/DDBJ whole genome shotgun (WGS) entry which is preliminary data.</text>
</comment>
<evidence type="ECO:0000313" key="3">
    <source>
        <dbReference type="Proteomes" id="UP000076962"/>
    </source>
</evidence>
<feature type="domain" description="ASPIC/UnbV" evidence="1">
    <location>
        <begin position="6"/>
        <end position="62"/>
    </location>
</feature>
<sequence>MEVKSGQRLQVASVTASSGYLGAPPRRLHFGLGEQGKADYVRLFWSDAVLQSELEVAANQNWLINKMQRKPSSCPILFVWDGERFAYVTDFLGVGGVGFFIEPGVYAPPDPTEDVRLPPELIAPRNGRYLIKVTEPLEEVTYLDQLHLVAYDHPEEWEIYPDERFTGTQPFPTGKPFAVAEKIFPKAARNHHGENVLDKIRKIDRKYAKPPKDTRFVGYADDHWIELDFGKQLQNLDPDASLILYLYGWVEYTYSHVNYAASQAENTMRSPWIEVPDGKGGWRVALPEMGFPAGLPRMMTLDISALPIRKEGRMRIRTNMEIFWDQIFVGENVLGTQMRENILQPSVAELRYLGYPSEFSPDGADPTLYDYQRLDMGVPFKNMTGDFTRFGDVRELLKKVDDQFVIMARGDEISLEFDASQLPELPKGWSRTLVLHSDGYCKDMDLYTAFPDTVKPLPYHGMKNYPPVEPNLSASKEYQRVWNTRRIVGN</sequence>
<organism evidence="2 3">
    <name type="scientific">Candidatus Thiomargarita nelsonii</name>
    <dbReference type="NCBI Taxonomy" id="1003181"/>
    <lineage>
        <taxon>Bacteria</taxon>
        <taxon>Pseudomonadati</taxon>
        <taxon>Pseudomonadota</taxon>
        <taxon>Gammaproteobacteria</taxon>
        <taxon>Thiotrichales</taxon>
        <taxon>Thiotrichaceae</taxon>
        <taxon>Thiomargarita</taxon>
    </lineage>
</organism>
<evidence type="ECO:0000313" key="2">
    <source>
        <dbReference type="EMBL" id="OAD20188.1"/>
    </source>
</evidence>
<gene>
    <name evidence="2" type="ORF">THIOM_004130</name>
</gene>
<dbReference type="EMBL" id="LUTY01002523">
    <property type="protein sequence ID" value="OAD20188.1"/>
    <property type="molecule type" value="Genomic_DNA"/>
</dbReference>
<dbReference type="AlphaFoldDB" id="A0A176RWX2"/>
<accession>A0A176RWX2</accession>
<proteinExistence type="predicted"/>
<dbReference type="Proteomes" id="UP000076962">
    <property type="component" value="Unassembled WGS sequence"/>
</dbReference>
<dbReference type="InterPro" id="IPR011519">
    <property type="entry name" value="UnbV_ASPIC"/>
</dbReference>
<name>A0A176RWX2_9GAMM</name>
<keyword evidence="3" id="KW-1185">Reference proteome</keyword>
<reference evidence="2 3" key="1">
    <citation type="submission" date="2016-05" db="EMBL/GenBank/DDBJ databases">
        <title>Single-cell genome of chain-forming Candidatus Thiomargarita nelsonii and comparison to other large sulfur-oxidizing bacteria.</title>
        <authorList>
            <person name="Winkel M."/>
            <person name="Salman V."/>
            <person name="Woyke T."/>
            <person name="Schulz-Vogt H."/>
            <person name="Richter M."/>
            <person name="Flood B."/>
            <person name="Bailey J."/>
            <person name="Amann R."/>
            <person name="Mussmann M."/>
        </authorList>
    </citation>
    <scope>NUCLEOTIDE SEQUENCE [LARGE SCALE GENOMIC DNA]</scope>
    <source>
        <strain evidence="2 3">THI036</strain>
    </source>
</reference>